<reference evidence="1 2" key="1">
    <citation type="submission" date="2024-09" db="EMBL/GenBank/DDBJ databases">
        <authorList>
            <person name="Sun Q."/>
            <person name="Mori K."/>
        </authorList>
    </citation>
    <scope>NUCLEOTIDE SEQUENCE [LARGE SCALE GENOMIC DNA]</scope>
    <source>
        <strain evidence="1 2">NCAIM B.02610</strain>
    </source>
</reference>
<evidence type="ECO:0000313" key="2">
    <source>
        <dbReference type="Proteomes" id="UP001589838"/>
    </source>
</evidence>
<sequence>MDFTDKQFSRLSKRSLHHLEKLQQKYTEEFGDFISKAELMSIIVHYTKNQVNNNDGYRKKE</sequence>
<gene>
    <name evidence="1" type="ORF">ACFFHM_06045</name>
</gene>
<protein>
    <submittedName>
        <fullName evidence="1">Uncharacterized protein</fullName>
    </submittedName>
</protein>
<keyword evidence="2" id="KW-1185">Reference proteome</keyword>
<evidence type="ECO:0000313" key="1">
    <source>
        <dbReference type="EMBL" id="MFC0470093.1"/>
    </source>
</evidence>
<dbReference type="EMBL" id="JBHLUX010000017">
    <property type="protein sequence ID" value="MFC0470093.1"/>
    <property type="molecule type" value="Genomic_DNA"/>
</dbReference>
<comment type="caution">
    <text evidence="1">The sequence shown here is derived from an EMBL/GenBank/DDBJ whole genome shotgun (WGS) entry which is preliminary data.</text>
</comment>
<dbReference type="Proteomes" id="UP001589838">
    <property type="component" value="Unassembled WGS sequence"/>
</dbReference>
<name>A0ABV6K9V4_9BACI</name>
<accession>A0ABV6K9V4</accession>
<organism evidence="1 2">
    <name type="scientific">Halalkalibacter kiskunsagensis</name>
    <dbReference type="NCBI Taxonomy" id="1548599"/>
    <lineage>
        <taxon>Bacteria</taxon>
        <taxon>Bacillati</taxon>
        <taxon>Bacillota</taxon>
        <taxon>Bacilli</taxon>
        <taxon>Bacillales</taxon>
        <taxon>Bacillaceae</taxon>
        <taxon>Halalkalibacter</taxon>
    </lineage>
</organism>
<dbReference type="RefSeq" id="WP_335961364.1">
    <property type="nucleotide sequence ID" value="NZ_JAXBLX010000016.1"/>
</dbReference>
<proteinExistence type="predicted"/>